<dbReference type="EMBL" id="QRBE01000001">
    <property type="protein sequence ID" value="RDS84531.1"/>
    <property type="molecule type" value="Genomic_DNA"/>
</dbReference>
<organism evidence="4 5">
    <name type="scientific">Dyella monticola</name>
    <dbReference type="NCBI Taxonomy" id="1927958"/>
    <lineage>
        <taxon>Bacteria</taxon>
        <taxon>Pseudomonadati</taxon>
        <taxon>Pseudomonadota</taxon>
        <taxon>Gammaproteobacteria</taxon>
        <taxon>Lysobacterales</taxon>
        <taxon>Rhodanobacteraceae</taxon>
        <taxon>Dyella</taxon>
    </lineage>
</organism>
<protein>
    <recommendedName>
        <fullName evidence="6">Tetratricopeptide repeat protein</fullName>
    </recommendedName>
</protein>
<name>A0A370X8D8_9GAMM</name>
<dbReference type="Proteomes" id="UP000254258">
    <property type="component" value="Unassembled WGS sequence"/>
</dbReference>
<evidence type="ECO:0000313" key="4">
    <source>
        <dbReference type="EMBL" id="RDS84531.1"/>
    </source>
</evidence>
<feature type="transmembrane region" description="Helical" evidence="3">
    <location>
        <begin position="392"/>
        <end position="410"/>
    </location>
</feature>
<feature type="transmembrane region" description="Helical" evidence="3">
    <location>
        <begin position="186"/>
        <end position="215"/>
    </location>
</feature>
<dbReference type="InterPro" id="IPR052346">
    <property type="entry name" value="O-mannosyl-transferase_TMTC"/>
</dbReference>
<dbReference type="PANTHER" id="PTHR44227">
    <property type="match status" value="1"/>
</dbReference>
<dbReference type="RefSeq" id="WP_115493565.1">
    <property type="nucleotide sequence ID" value="NZ_QRBE01000001.1"/>
</dbReference>
<keyword evidence="3" id="KW-1133">Transmembrane helix</keyword>
<evidence type="ECO:0000313" key="5">
    <source>
        <dbReference type="Proteomes" id="UP000254258"/>
    </source>
</evidence>
<feature type="transmembrane region" description="Helical" evidence="3">
    <location>
        <begin position="367"/>
        <end position="385"/>
    </location>
</feature>
<feature type="transmembrane region" description="Helical" evidence="3">
    <location>
        <begin position="158"/>
        <end position="174"/>
    </location>
</feature>
<feature type="transmembrane region" description="Helical" evidence="3">
    <location>
        <begin position="338"/>
        <end position="361"/>
    </location>
</feature>
<evidence type="ECO:0000256" key="3">
    <source>
        <dbReference type="SAM" id="Phobius"/>
    </source>
</evidence>
<evidence type="ECO:0000256" key="2">
    <source>
        <dbReference type="ARBA" id="ARBA00022803"/>
    </source>
</evidence>
<keyword evidence="3" id="KW-0472">Membrane</keyword>
<reference evidence="4 5" key="1">
    <citation type="submission" date="2018-07" db="EMBL/GenBank/DDBJ databases">
        <title>Dyella monticola sp. nov. and Dyella psychrodurans sp. nov. isolated from monsoon evergreen broad-leaved forest soil of Dinghu Mountain, China.</title>
        <authorList>
            <person name="Gao Z."/>
            <person name="Qiu L."/>
        </authorList>
    </citation>
    <scope>NUCLEOTIDE SEQUENCE [LARGE SCALE GENOMIC DNA]</scope>
    <source>
        <strain evidence="4 5">4G-K06</strain>
    </source>
</reference>
<sequence>MTDSKTPVLRTTLLALTLCVLTALMFWPAVSGGFIFDDYPVFAENPAVHISHWHWEKWQALWIWSQANIQRPLAMSSYALNYALGGSEFSFKVTNLCIHLFNAFLVFLLARHLLRRCWNMQTSLPKRLDYWSLGIATAWAVHPLQVSAVMYVVQRMELLGFTFTLLALLAYSRARQRQMRREHAWPWLLLCITAVIIGYNCKETVILVPAYALLLELTVFRFEAQQAAIHRAWKLGYTVGTALGFVVVVAYLLPHYASPVYYVGRHFDATQREFTQLRVLCMYLAWAVLPLPRELHFYYDNYPASTGLFDPLSTLWSGLFLIGLAGLAITLHRRRPLFALGIGWFFLAHALTSSTLSLELVFEHRNYPALFGVSLAIADLFWIASQRLRSNVPAAVAIMFMLNLCFLTLLRAATWGSPFQLALSLVQSNPGSARAAEDLARRYVAMSNDNPTNPLYAMGIRELERATQLNSATALPEEALLSQIALHPGPSPTPWWISLQHKLQIQPINAENYRVLYNLMELRLSPNPSLDAYQLAKAYKIAIARDPSRISLHAQYAELAARALNAPAVAIEQWRQVVLLEKATPDYVEQLTAYLANNHRIQEAAAVLDEAENIQPSLRGTPAITMLQAKVNAGLESAGQRRPSS</sequence>
<accession>A0A370X8D8</accession>
<keyword evidence="2" id="KW-0802">TPR repeat</keyword>
<proteinExistence type="predicted"/>
<keyword evidence="3" id="KW-0812">Transmembrane</keyword>
<feature type="transmembrane region" description="Helical" evidence="3">
    <location>
        <begin position="130"/>
        <end position="152"/>
    </location>
</feature>
<dbReference type="OrthoDB" id="8566379at2"/>
<feature type="transmembrane region" description="Helical" evidence="3">
    <location>
        <begin position="312"/>
        <end position="331"/>
    </location>
</feature>
<feature type="transmembrane region" description="Helical" evidence="3">
    <location>
        <begin position="89"/>
        <end position="110"/>
    </location>
</feature>
<keyword evidence="5" id="KW-1185">Reference proteome</keyword>
<dbReference type="InterPro" id="IPR011990">
    <property type="entry name" value="TPR-like_helical_dom_sf"/>
</dbReference>
<evidence type="ECO:0000256" key="1">
    <source>
        <dbReference type="ARBA" id="ARBA00022737"/>
    </source>
</evidence>
<dbReference type="PANTHER" id="PTHR44227:SF3">
    <property type="entry name" value="PROTEIN O-MANNOSYL-TRANSFERASE TMTC4"/>
    <property type="match status" value="1"/>
</dbReference>
<dbReference type="Gene3D" id="1.25.40.10">
    <property type="entry name" value="Tetratricopeptide repeat domain"/>
    <property type="match status" value="1"/>
</dbReference>
<comment type="caution">
    <text evidence="4">The sequence shown here is derived from an EMBL/GenBank/DDBJ whole genome shotgun (WGS) entry which is preliminary data.</text>
</comment>
<evidence type="ECO:0008006" key="6">
    <source>
        <dbReference type="Google" id="ProtNLM"/>
    </source>
</evidence>
<dbReference type="AlphaFoldDB" id="A0A370X8D8"/>
<keyword evidence="1" id="KW-0677">Repeat</keyword>
<feature type="transmembrane region" description="Helical" evidence="3">
    <location>
        <begin position="235"/>
        <end position="253"/>
    </location>
</feature>
<gene>
    <name evidence="4" type="ORF">DWU98_00720</name>
</gene>